<keyword evidence="7" id="KW-0175">Coiled coil</keyword>
<organism evidence="9">
    <name type="scientific">Fagus sylvatica</name>
    <name type="common">Beechnut</name>
    <dbReference type="NCBI Taxonomy" id="28930"/>
    <lineage>
        <taxon>Eukaryota</taxon>
        <taxon>Viridiplantae</taxon>
        <taxon>Streptophyta</taxon>
        <taxon>Embryophyta</taxon>
        <taxon>Tracheophyta</taxon>
        <taxon>Spermatophyta</taxon>
        <taxon>Magnoliopsida</taxon>
        <taxon>eudicotyledons</taxon>
        <taxon>Gunneridae</taxon>
        <taxon>Pentapetalae</taxon>
        <taxon>rosids</taxon>
        <taxon>fabids</taxon>
        <taxon>Fagales</taxon>
        <taxon>Fagaceae</taxon>
        <taxon>Fagus</taxon>
    </lineage>
</organism>
<dbReference type="InterPro" id="IPR003591">
    <property type="entry name" value="Leu-rich_rpt_typical-subtyp"/>
</dbReference>
<dbReference type="Pfam" id="PF23598">
    <property type="entry name" value="LRR_14"/>
    <property type="match status" value="1"/>
</dbReference>
<dbReference type="SMART" id="SM00369">
    <property type="entry name" value="LRR_TYP"/>
    <property type="match status" value="2"/>
</dbReference>
<feature type="domain" description="AAA+ ATPase" evidence="8">
    <location>
        <begin position="175"/>
        <end position="284"/>
    </location>
</feature>
<dbReference type="GO" id="GO:0043531">
    <property type="term" value="F:ADP binding"/>
    <property type="evidence" value="ECO:0007669"/>
    <property type="project" value="InterPro"/>
</dbReference>
<sequence>MEVAGAAVGAVLGPICKLLCGCVSSKMTTALNLPSNLDVLVTQMKSLVDRREEVKDENEAAKKEGKEIRAQVVTWLVDVENLELKVNPIQEEMVNKKKPSACFLNCNKRYRESRKVEEILEEIKRLLQAGIFANGMVNPSRGPRAVEHIPGPSIQGQTTASKTLDKTMSLLYDDRYRNIGIWGLGGVGKTTLVQTQIAQRLNLEVKTDESVGRMAIRLHQRLINEEKFLLILDDVWAKIDLDTLGVPQPEVHKGCKIILTSRRKEVCRSMFTDFDVKIDVLNDEEAWQLFCQKAGDVFNDEKIKALAEAIVRECCGLPLAIIVVGAAMRRKEKVELWEHALNELRRSVPFVEDIEVEVYKPLKWSYDSLQGNNIKSCFLYCSLFPEDYTIEVRELVQCWLGEGLIDEQPNHVDRVNTGMALIEKLKDSCLLEDGAYNGSVRMHDVVRDVAIWIASSCEDGYKSLVRSGIGLSEISVGEFSNSNSLKRVSFMMNNITMLPDCVIQCSEASTLLLQHNGFLQTVPEKFLQGFEALKVLDLNHTSIQSLPLSLLQLGDLRAINLRDCKYLEELPPLGGLSRLQILDLRNSKIRELPKGMEKLSNLRQLNLCYTMNLKNFQVKIISRLPRLEVLNMTHIAYYFNGNGAEETTFEELRHLDRLQFLCISLERIPHLSSEDLSWINRLKGFQILIDPEIHLETRKKAILQMTKRLHISVRLISHTESIGAVMRYCRIAESLFFIDCQGLDGKIIDLDINSICHGLKSLKFQSMKFNKSSRPNGGIGCPL</sequence>
<dbReference type="InterPro" id="IPR027417">
    <property type="entry name" value="P-loop_NTPase"/>
</dbReference>
<dbReference type="SUPFAM" id="SSF52540">
    <property type="entry name" value="P-loop containing nucleoside triphosphate hydrolases"/>
    <property type="match status" value="1"/>
</dbReference>
<evidence type="ECO:0000256" key="2">
    <source>
        <dbReference type="ARBA" id="ARBA00022614"/>
    </source>
</evidence>
<reference evidence="9" key="1">
    <citation type="submission" date="2018-02" db="EMBL/GenBank/DDBJ databases">
        <authorList>
            <person name="Cohen D.B."/>
            <person name="Kent A.D."/>
        </authorList>
    </citation>
    <scope>NUCLEOTIDE SEQUENCE</scope>
</reference>
<dbReference type="Gene3D" id="1.10.8.430">
    <property type="entry name" value="Helical domain of apoptotic protease-activating factors"/>
    <property type="match status" value="1"/>
</dbReference>
<dbReference type="InterPro" id="IPR002182">
    <property type="entry name" value="NB-ARC"/>
</dbReference>
<dbReference type="SMART" id="SM00382">
    <property type="entry name" value="AAA"/>
    <property type="match status" value="1"/>
</dbReference>
<dbReference type="Gene3D" id="3.80.10.10">
    <property type="entry name" value="Ribonuclease Inhibitor"/>
    <property type="match status" value="1"/>
</dbReference>
<evidence type="ECO:0000256" key="7">
    <source>
        <dbReference type="SAM" id="Coils"/>
    </source>
</evidence>
<gene>
    <name evidence="9" type="ORF">FSB_LOCUS42504</name>
</gene>
<keyword evidence="2" id="KW-0433">Leucine-rich repeat</keyword>
<dbReference type="InterPro" id="IPR032675">
    <property type="entry name" value="LRR_dom_sf"/>
</dbReference>
<evidence type="ECO:0000259" key="8">
    <source>
        <dbReference type="SMART" id="SM00382"/>
    </source>
</evidence>
<dbReference type="Pfam" id="PF23559">
    <property type="entry name" value="WHD_DRP"/>
    <property type="match status" value="1"/>
</dbReference>
<dbReference type="InterPro" id="IPR050905">
    <property type="entry name" value="Plant_NBS-LRR"/>
</dbReference>
<dbReference type="InterPro" id="IPR055414">
    <property type="entry name" value="LRR_R13L4/SHOC2-like"/>
</dbReference>
<dbReference type="Pfam" id="PF00931">
    <property type="entry name" value="NB-ARC"/>
    <property type="match status" value="1"/>
</dbReference>
<dbReference type="InterPro" id="IPR036388">
    <property type="entry name" value="WH-like_DNA-bd_sf"/>
</dbReference>
<dbReference type="InterPro" id="IPR042197">
    <property type="entry name" value="Apaf_helical"/>
</dbReference>
<dbReference type="PRINTS" id="PR00364">
    <property type="entry name" value="DISEASERSIST"/>
</dbReference>
<keyword evidence="3" id="KW-0677">Repeat</keyword>
<proteinExistence type="inferred from homology"/>
<evidence type="ECO:0000256" key="3">
    <source>
        <dbReference type="ARBA" id="ARBA00022737"/>
    </source>
</evidence>
<keyword evidence="6" id="KW-0067">ATP-binding</keyword>
<feature type="coiled-coil region" evidence="7">
    <location>
        <begin position="37"/>
        <end position="71"/>
    </location>
</feature>
<dbReference type="Gene3D" id="1.10.10.10">
    <property type="entry name" value="Winged helix-like DNA-binding domain superfamily/Winged helix DNA-binding domain"/>
    <property type="match status" value="1"/>
</dbReference>
<keyword evidence="5" id="KW-0611">Plant defense</keyword>
<name>A0A2N9HQT7_FAGSY</name>
<dbReference type="SUPFAM" id="SSF52058">
    <property type="entry name" value="L domain-like"/>
    <property type="match status" value="1"/>
</dbReference>
<dbReference type="FunFam" id="1.10.8.430:FF:000003">
    <property type="entry name" value="Probable disease resistance protein At5g66910"/>
    <property type="match status" value="1"/>
</dbReference>
<dbReference type="AlphaFoldDB" id="A0A2N9HQT7"/>
<dbReference type="Gene3D" id="3.40.50.300">
    <property type="entry name" value="P-loop containing nucleotide triphosphate hydrolases"/>
    <property type="match status" value="1"/>
</dbReference>
<evidence type="ECO:0000313" key="9">
    <source>
        <dbReference type="EMBL" id="SPD14622.1"/>
    </source>
</evidence>
<protein>
    <recommendedName>
        <fullName evidence="8">AAA+ ATPase domain-containing protein</fullName>
    </recommendedName>
</protein>
<keyword evidence="4" id="KW-0547">Nucleotide-binding</keyword>
<dbReference type="InterPro" id="IPR058922">
    <property type="entry name" value="WHD_DRP"/>
</dbReference>
<dbReference type="PANTHER" id="PTHR33463">
    <property type="entry name" value="NB-ARC DOMAIN-CONTAINING PROTEIN-RELATED"/>
    <property type="match status" value="1"/>
</dbReference>
<dbReference type="EMBL" id="OIVN01003968">
    <property type="protein sequence ID" value="SPD14622.1"/>
    <property type="molecule type" value="Genomic_DNA"/>
</dbReference>
<dbReference type="GO" id="GO:0006952">
    <property type="term" value="P:defense response"/>
    <property type="evidence" value="ECO:0007669"/>
    <property type="project" value="UniProtKB-KW"/>
</dbReference>
<dbReference type="PANTHER" id="PTHR33463:SF202">
    <property type="entry name" value="NB-ARC DOMAIN-CONTAINING PROTEIN"/>
    <property type="match status" value="1"/>
</dbReference>
<evidence type="ECO:0000256" key="5">
    <source>
        <dbReference type="ARBA" id="ARBA00022821"/>
    </source>
</evidence>
<evidence type="ECO:0000256" key="4">
    <source>
        <dbReference type="ARBA" id="ARBA00022741"/>
    </source>
</evidence>
<evidence type="ECO:0000256" key="1">
    <source>
        <dbReference type="ARBA" id="ARBA00008894"/>
    </source>
</evidence>
<dbReference type="InterPro" id="IPR003593">
    <property type="entry name" value="AAA+_ATPase"/>
</dbReference>
<dbReference type="GO" id="GO:0005524">
    <property type="term" value="F:ATP binding"/>
    <property type="evidence" value="ECO:0007669"/>
    <property type="project" value="UniProtKB-KW"/>
</dbReference>
<evidence type="ECO:0000256" key="6">
    <source>
        <dbReference type="ARBA" id="ARBA00022840"/>
    </source>
</evidence>
<dbReference type="FunFam" id="1.10.10.10:FF:000322">
    <property type="entry name" value="Probable disease resistance protein At1g63360"/>
    <property type="match status" value="1"/>
</dbReference>
<accession>A0A2N9HQT7</accession>
<comment type="similarity">
    <text evidence="1">Belongs to the disease resistance NB-LRR family.</text>
</comment>